<dbReference type="Proteomes" id="UP001163603">
    <property type="component" value="Chromosome 1"/>
</dbReference>
<dbReference type="EMBL" id="CM047736">
    <property type="protein sequence ID" value="KAJ0052674.1"/>
    <property type="molecule type" value="Genomic_DNA"/>
</dbReference>
<reference evidence="2" key="1">
    <citation type="journal article" date="2023" name="G3 (Bethesda)">
        <title>Genome assembly and association tests identify interacting loci associated with vigor, precocity, and sex in interspecific pistachio rootstocks.</title>
        <authorList>
            <person name="Palmer W."/>
            <person name="Jacygrad E."/>
            <person name="Sagayaradj S."/>
            <person name="Cavanaugh K."/>
            <person name="Han R."/>
            <person name="Bertier L."/>
            <person name="Beede B."/>
            <person name="Kafkas S."/>
            <person name="Golino D."/>
            <person name="Preece J."/>
            <person name="Michelmore R."/>
        </authorList>
    </citation>
    <scope>NUCLEOTIDE SEQUENCE [LARGE SCALE GENOMIC DNA]</scope>
</reference>
<accession>A0ACC0ZI09</accession>
<evidence type="ECO:0000313" key="1">
    <source>
        <dbReference type="EMBL" id="KAJ0052674.1"/>
    </source>
</evidence>
<gene>
    <name evidence="1" type="ORF">Pint_01783</name>
</gene>
<proteinExistence type="predicted"/>
<keyword evidence="2" id="KW-1185">Reference proteome</keyword>
<sequence length="957" mass="105985">MSSRGGGRDRFRPRFEDKTHGSGGGGGRANAPPSRHLWVGNLSHNIEESDLTDQFLRFGELESVAFQPGRSYAFVNFKRDEDAIASMKALQDFPLAGNPLRIEFAKAISINLPGVFNVTYILLLNAIAVLAFDDKSSVPSRDADHLQHRDEQRSSVRGSPFSQRDSRARHASPPDSTYPDKSKMSDKSAEPSEVLWIGFPALLKVDEVILRKAFSPFGEMEKITVFPGRSYAFVRFKSLMSACRAKETLQGKLFGNPRVHICFAKSEAGSSNSGRGSMNVPLSPHFKLNGHSSPAENFRPDRNFGSFSGDPSIRSPHLNPNLDSGDPDVYNFNRKDTLWSGGNNIYEPWRLGDVGSEPGLSQDIYEQNISPTRERTAHFHEFPQKFPEKAPLFEDQWDSPEDAYYHPGAKKLKTGSLHPDKELPEYPFSDLEHGKRAFSRTFSDFAQPETFEKNFDAGPYGYKQIPDRQVNLALPHREKNDLWKAPYDGYQVGPGSLPLNSVERKRYTPELDQPRPSIKDWKWEGTIAKGGSPVCHARCFPVGKVMDMMLPEFLDCTARTGLDMLAKHYYQASSSWVVFFVPGSDADIAFYNEFMHYLEEKQRAAVAKLDDKTTLFLVPPSDFSEKVLKVPGKLSISGVVLRLEPSASNHGSVHYPNEIKDTNMLSFNSDASYPKPSTPSGCFPSLTSYPDMGKSGLSFSGDMPTSALPSSYSSSVHAVGSISESYSENRHEYPHHQWNPTWAPDQSPHHQQNPVSGSRNIPSLASNSSIDPISQGHPSVMPKAVQEISSSQYPGGITGIPLSENSKVLHQEFKPSTLPMPITSLQPDQLAQLASTLLGPQRQLGNTPNASTGENLRQMTAGHQFDNQVGQPQSYALQNNQLTEFSTSQFGQVQQLQQQLSNVPPTIQREFQSGGQGNQQVQNAGSQEADADPQKRLQATLHLAAALLQQIQRGKGT</sequence>
<comment type="caution">
    <text evidence="1">The sequence shown here is derived from an EMBL/GenBank/DDBJ whole genome shotgun (WGS) entry which is preliminary data.</text>
</comment>
<organism evidence="1 2">
    <name type="scientific">Pistacia integerrima</name>
    <dbReference type="NCBI Taxonomy" id="434235"/>
    <lineage>
        <taxon>Eukaryota</taxon>
        <taxon>Viridiplantae</taxon>
        <taxon>Streptophyta</taxon>
        <taxon>Embryophyta</taxon>
        <taxon>Tracheophyta</taxon>
        <taxon>Spermatophyta</taxon>
        <taxon>Magnoliopsida</taxon>
        <taxon>eudicotyledons</taxon>
        <taxon>Gunneridae</taxon>
        <taxon>Pentapetalae</taxon>
        <taxon>rosids</taxon>
        <taxon>malvids</taxon>
        <taxon>Sapindales</taxon>
        <taxon>Anacardiaceae</taxon>
        <taxon>Pistacia</taxon>
    </lineage>
</organism>
<protein>
    <submittedName>
        <fullName evidence="1">Uncharacterized protein</fullName>
    </submittedName>
</protein>
<name>A0ACC0ZI09_9ROSI</name>
<evidence type="ECO:0000313" key="2">
    <source>
        <dbReference type="Proteomes" id="UP001163603"/>
    </source>
</evidence>